<dbReference type="NCBIfam" id="TIGR00231">
    <property type="entry name" value="small_GTP"/>
    <property type="match status" value="1"/>
</dbReference>
<dbReference type="InterPro" id="IPR035649">
    <property type="entry name" value="EFG_V"/>
</dbReference>
<dbReference type="CDD" id="cd01434">
    <property type="entry name" value="EFG_mtEFG1_IV"/>
    <property type="match status" value="1"/>
</dbReference>
<dbReference type="PANTHER" id="PTHR43261">
    <property type="entry name" value="TRANSLATION ELONGATION FACTOR G-RELATED"/>
    <property type="match status" value="1"/>
</dbReference>
<dbReference type="GO" id="GO:0003746">
    <property type="term" value="F:translation elongation factor activity"/>
    <property type="evidence" value="ECO:0007669"/>
    <property type="project" value="UniProtKB-KW"/>
</dbReference>
<comment type="subcellular location">
    <subcellularLocation>
        <location evidence="8">Cytoplasm</location>
    </subcellularLocation>
</comment>
<dbReference type="InterPro" id="IPR009000">
    <property type="entry name" value="Transl_B-barrel_sf"/>
</dbReference>
<evidence type="ECO:0000256" key="1">
    <source>
        <dbReference type="ARBA" id="ARBA00005870"/>
    </source>
</evidence>
<dbReference type="InterPro" id="IPR005517">
    <property type="entry name" value="Transl_elong_EFG/EF2_IV"/>
</dbReference>
<dbReference type="Pfam" id="PF03764">
    <property type="entry name" value="EFG_IV"/>
    <property type="match status" value="1"/>
</dbReference>
<dbReference type="Gene3D" id="3.30.70.240">
    <property type="match status" value="1"/>
</dbReference>
<organism evidence="10 11">
    <name type="scientific">Luteibacter sahnii</name>
    <dbReference type="NCBI Taxonomy" id="3021977"/>
    <lineage>
        <taxon>Bacteria</taxon>
        <taxon>Pseudomonadati</taxon>
        <taxon>Pseudomonadota</taxon>
        <taxon>Gammaproteobacteria</taxon>
        <taxon>Lysobacterales</taxon>
        <taxon>Rhodanobacteraceae</taxon>
        <taxon>Luteibacter</taxon>
    </lineage>
</organism>
<keyword evidence="5 8" id="KW-0648">Protein biosynthesis</keyword>
<dbReference type="CDD" id="cd03713">
    <property type="entry name" value="EFG_mtEFG_C"/>
    <property type="match status" value="1"/>
</dbReference>
<feature type="binding site" evidence="8">
    <location>
        <begin position="88"/>
        <end position="92"/>
    </location>
    <ligand>
        <name>GTP</name>
        <dbReference type="ChEBI" id="CHEBI:37565"/>
    </ligand>
</feature>
<dbReference type="InterPro" id="IPR041095">
    <property type="entry name" value="EFG_II"/>
</dbReference>
<name>A0ABT6B6R5_9GAMM</name>
<dbReference type="PROSITE" id="PS00301">
    <property type="entry name" value="G_TR_1"/>
    <property type="match status" value="1"/>
</dbReference>
<dbReference type="InterPro" id="IPR000795">
    <property type="entry name" value="T_Tr_GTP-bd_dom"/>
</dbReference>
<accession>A0ABT6B6R5</accession>
<evidence type="ECO:0000256" key="3">
    <source>
        <dbReference type="ARBA" id="ARBA00022741"/>
    </source>
</evidence>
<dbReference type="Pfam" id="PF03144">
    <property type="entry name" value="GTP_EFTU_D2"/>
    <property type="match status" value="1"/>
</dbReference>
<evidence type="ECO:0000259" key="9">
    <source>
        <dbReference type="PROSITE" id="PS51722"/>
    </source>
</evidence>
<dbReference type="Proteomes" id="UP001528850">
    <property type="component" value="Unassembled WGS sequence"/>
</dbReference>
<dbReference type="InterPro" id="IPR020568">
    <property type="entry name" value="Ribosomal_Su5_D2-typ_SF"/>
</dbReference>
<dbReference type="InterPro" id="IPR004540">
    <property type="entry name" value="Transl_elong_EFG/EF2"/>
</dbReference>
<dbReference type="InterPro" id="IPR005225">
    <property type="entry name" value="Small_GTP-bd"/>
</dbReference>
<dbReference type="PANTHER" id="PTHR43261:SF1">
    <property type="entry name" value="RIBOSOME-RELEASING FACTOR 2, MITOCHONDRIAL"/>
    <property type="match status" value="1"/>
</dbReference>
<dbReference type="InterPro" id="IPR035647">
    <property type="entry name" value="EFG_III/V"/>
</dbReference>
<dbReference type="RefSeq" id="WP_320550788.1">
    <property type="nucleotide sequence ID" value="NZ_JAQLOK010000002.1"/>
</dbReference>
<dbReference type="Pfam" id="PF00679">
    <property type="entry name" value="EFG_C"/>
    <property type="match status" value="1"/>
</dbReference>
<dbReference type="InterPro" id="IPR000640">
    <property type="entry name" value="EFG_V-like"/>
</dbReference>
<evidence type="ECO:0000256" key="4">
    <source>
        <dbReference type="ARBA" id="ARBA00022768"/>
    </source>
</evidence>
<dbReference type="SUPFAM" id="SSF52540">
    <property type="entry name" value="P-loop containing nucleoside triphosphate hydrolases"/>
    <property type="match status" value="1"/>
</dbReference>
<comment type="similarity">
    <text evidence="1 8">Belongs to the TRAFAC class translation factor GTPase superfamily. Classic translation factor GTPase family. EF-G/EF-2 subfamily.</text>
</comment>
<dbReference type="SUPFAM" id="SSF54980">
    <property type="entry name" value="EF-G C-terminal domain-like"/>
    <property type="match status" value="2"/>
</dbReference>
<dbReference type="SUPFAM" id="SSF50447">
    <property type="entry name" value="Translation proteins"/>
    <property type="match status" value="1"/>
</dbReference>
<evidence type="ECO:0000313" key="11">
    <source>
        <dbReference type="Proteomes" id="UP001528850"/>
    </source>
</evidence>
<dbReference type="InterPro" id="IPR014721">
    <property type="entry name" value="Ribsml_uS5_D2-typ_fold_subgr"/>
</dbReference>
<reference evidence="10 11" key="1">
    <citation type="journal article" date="2024" name="Curr. Microbiol.">
        <title>Luteibacter sahnii sp. nov., A Novel Yellow-Colored Xanthomonadin Pigment Producing Probiotic Bacterium from Healthy Rice Seed Microbiome.</title>
        <authorList>
            <person name="Jaiswal G."/>
            <person name="Rana R."/>
            <person name="Nayak P.K."/>
            <person name="Chouhan R."/>
            <person name="Gandhi S.G."/>
            <person name="Patel H.K."/>
            <person name="Patil P.B."/>
        </authorList>
    </citation>
    <scope>NUCLEOTIDE SEQUENCE [LARGE SCALE GENOMIC DNA]</scope>
    <source>
        <strain evidence="10 11">PPL201</strain>
    </source>
</reference>
<comment type="function">
    <text evidence="7 8">Catalyzes the GTP-dependent ribosomal translocation step during translation elongation. During this step, the ribosome changes from the pre-translocational (PRE) to the post-translocational (POST) state as the newly formed A-site-bound peptidyl-tRNA and P-site-bound deacylated tRNA move to the P and E sites, respectively. Catalyzes the coordinated movement of the two tRNA molecules, the mRNA and conformational changes in the ribosome.</text>
</comment>
<dbReference type="Gene3D" id="3.40.50.300">
    <property type="entry name" value="P-loop containing nucleotide triphosphate hydrolases"/>
    <property type="match status" value="1"/>
</dbReference>
<dbReference type="HAMAP" id="MF_00054_B">
    <property type="entry name" value="EF_G_EF_2_B"/>
    <property type="match status" value="1"/>
</dbReference>
<dbReference type="CDD" id="cd04088">
    <property type="entry name" value="EFG_mtEFG_II"/>
    <property type="match status" value="1"/>
</dbReference>
<dbReference type="InterPro" id="IPR027417">
    <property type="entry name" value="P-loop_NTPase"/>
</dbReference>
<keyword evidence="8" id="KW-0963">Cytoplasm</keyword>
<dbReference type="EMBL" id="JARJJS010000001">
    <property type="protein sequence ID" value="MDF4023775.1"/>
    <property type="molecule type" value="Genomic_DNA"/>
</dbReference>
<dbReference type="Pfam" id="PF14492">
    <property type="entry name" value="EFG_III"/>
    <property type="match status" value="1"/>
</dbReference>
<evidence type="ECO:0000256" key="2">
    <source>
        <dbReference type="ARBA" id="ARBA00017872"/>
    </source>
</evidence>
<dbReference type="SUPFAM" id="SSF54211">
    <property type="entry name" value="Ribosomal protein S5 domain 2-like"/>
    <property type="match status" value="1"/>
</dbReference>
<comment type="caution">
    <text evidence="10">The sequence shown here is derived from an EMBL/GenBank/DDBJ whole genome shotgun (WGS) entry which is preliminary data.</text>
</comment>
<dbReference type="InterPro" id="IPR009022">
    <property type="entry name" value="EFG_III"/>
</dbReference>
<dbReference type="PROSITE" id="PS51722">
    <property type="entry name" value="G_TR_2"/>
    <property type="match status" value="1"/>
</dbReference>
<dbReference type="InterPro" id="IPR031157">
    <property type="entry name" value="G_TR_CS"/>
</dbReference>
<dbReference type="Gene3D" id="3.30.70.870">
    <property type="entry name" value="Elongation Factor G (Translational Gtpase), domain 3"/>
    <property type="match status" value="1"/>
</dbReference>
<keyword evidence="4 8" id="KW-0251">Elongation factor</keyword>
<dbReference type="Gene3D" id="2.40.30.10">
    <property type="entry name" value="Translation factors"/>
    <property type="match status" value="1"/>
</dbReference>
<dbReference type="CDD" id="cd01886">
    <property type="entry name" value="EF-G"/>
    <property type="match status" value="1"/>
</dbReference>
<evidence type="ECO:0000256" key="7">
    <source>
        <dbReference type="ARBA" id="ARBA00024731"/>
    </source>
</evidence>
<sequence length="709" mass="78349">MARTTPIERYRNFGIMAHIDAGKTTTTERILFYTGVSHKIGEVHDGAATMDWMEQEQERGITITSAATTAFWKGMDRSLPEHRFNIIDTPGHVDFTIEVERSLRVLDGAVFVLCAVGGVQPQSETVWRQANRYKVPRLAFVNKMDRTGANFYKVVDQLKARLAANPVPMQVPIGAEDNFEGVVDLLKMKAIKWDMESQGMKFEYVDIPANLQDKAEEGRTAMIEAAAEATEEMMDKYLGGDELTEAEIIEGLRLRTLKSEIIPVFCGTAFKNKGVQAMLDAVVNLLPSPIDRPPVEGINEDEQPDTRPAKDDAPFSALAFKIMTDPFVGALTFFRVYSGTLNAGDQVYNPVKSKKERIGRILQMHANERHELKEVRAGDIAAAVGLKDVTTGDTLCAQDHIITLERMSFPEPVISMAVEPKTKSDQEKMGIALGRLAAEDPSFRVRTDEESGQTIISGMGELHLDILVDRMKREFNVEANVGKPQVAYRETIQASDVKSDYKHAKQSGGKGQYGHVVIEMSPISDADRADEKIAANIKDDFLFINDITGGVIPKEFIPSVEKGLRETITSGPLAGFPVVGVKVKLVFGSYHDVDSSEMAFKLAASMAFKQGFSKAQPVLLEPIMKVEVVTPEDYVGDVMGDISRRRGMLTGQEETPSGKTVNAMIPLGEMFGYATSLRSQTQGRATFTMEFDHYEPAPKNIADEVMKKS</sequence>
<dbReference type="InterPro" id="IPR004161">
    <property type="entry name" value="EFTu-like_2"/>
</dbReference>
<dbReference type="Pfam" id="PF00009">
    <property type="entry name" value="GTP_EFTU"/>
    <property type="match status" value="1"/>
</dbReference>
<dbReference type="NCBIfam" id="TIGR00484">
    <property type="entry name" value="EF-G"/>
    <property type="match status" value="1"/>
</dbReference>
<feature type="binding site" evidence="8">
    <location>
        <begin position="142"/>
        <end position="145"/>
    </location>
    <ligand>
        <name>GTP</name>
        <dbReference type="ChEBI" id="CHEBI:37565"/>
    </ligand>
</feature>
<dbReference type="NCBIfam" id="NF009381">
    <property type="entry name" value="PRK12740.1-5"/>
    <property type="match status" value="1"/>
</dbReference>
<proteinExistence type="inferred from homology"/>
<evidence type="ECO:0000313" key="10">
    <source>
        <dbReference type="EMBL" id="MDF4023775.1"/>
    </source>
</evidence>
<dbReference type="Gene3D" id="3.30.230.10">
    <property type="match status" value="1"/>
</dbReference>
<feature type="domain" description="Tr-type G" evidence="9">
    <location>
        <begin position="8"/>
        <end position="290"/>
    </location>
</feature>
<keyword evidence="6 8" id="KW-0342">GTP-binding</keyword>
<feature type="binding site" evidence="8">
    <location>
        <begin position="17"/>
        <end position="24"/>
    </location>
    <ligand>
        <name>GTP</name>
        <dbReference type="ChEBI" id="CHEBI:37565"/>
    </ligand>
</feature>
<dbReference type="InterPro" id="IPR047872">
    <property type="entry name" value="EFG_IV"/>
</dbReference>
<protein>
    <recommendedName>
        <fullName evidence="2 8">Elongation factor G</fullName>
        <shortName evidence="8">EF-G</shortName>
    </recommendedName>
</protein>
<gene>
    <name evidence="8 10" type="primary">fusA</name>
    <name evidence="10" type="ORF">P3W24_02155</name>
</gene>
<keyword evidence="3 8" id="KW-0547">Nucleotide-binding</keyword>
<dbReference type="CDD" id="cd16262">
    <property type="entry name" value="EFG_III"/>
    <property type="match status" value="1"/>
</dbReference>
<evidence type="ECO:0000256" key="5">
    <source>
        <dbReference type="ARBA" id="ARBA00022917"/>
    </source>
</evidence>
<keyword evidence="11" id="KW-1185">Reference proteome</keyword>
<evidence type="ECO:0000256" key="8">
    <source>
        <dbReference type="HAMAP-Rule" id="MF_00054"/>
    </source>
</evidence>
<dbReference type="SMART" id="SM00889">
    <property type="entry name" value="EFG_IV"/>
    <property type="match status" value="1"/>
</dbReference>
<dbReference type="PRINTS" id="PR00315">
    <property type="entry name" value="ELONGATNFCT"/>
</dbReference>
<evidence type="ECO:0000256" key="6">
    <source>
        <dbReference type="ARBA" id="ARBA00023134"/>
    </source>
</evidence>
<dbReference type="SMART" id="SM00838">
    <property type="entry name" value="EFG_C"/>
    <property type="match status" value="1"/>
</dbReference>